<keyword evidence="4" id="KW-0378">Hydrolase</keyword>
<feature type="compositionally biased region" description="Gly residues" evidence="5">
    <location>
        <begin position="166"/>
        <end position="182"/>
    </location>
</feature>
<name>A0ABV9A9I2_9ACTN</name>
<evidence type="ECO:0000256" key="5">
    <source>
        <dbReference type="SAM" id="MobiDB-lite"/>
    </source>
</evidence>
<dbReference type="NCBIfam" id="TIGR00072">
    <property type="entry name" value="hydrog_prot"/>
    <property type="match status" value="1"/>
</dbReference>
<sequence>MSPREVPSRTVVLGVGNSHRRDDGVGPAVVARLVREAGHGLLPHSLGLHVSDGEPARLITLWQGAGLAVIVDAARTRRPAPGRVHRLEDVDDAVRPAFAASSHGLGISEAVRLARVLDRLPPRLVIYGVEIADTGFGTGLSAGVAGAVPGVAARVRQDIVQHGGNLHGGNLHGGSLHGGNLHGGKRRG</sequence>
<dbReference type="GO" id="GO:0008233">
    <property type="term" value="F:peptidase activity"/>
    <property type="evidence" value="ECO:0007669"/>
    <property type="project" value="UniProtKB-KW"/>
</dbReference>
<dbReference type="InterPro" id="IPR000671">
    <property type="entry name" value="Peptidase_A31"/>
</dbReference>
<dbReference type="EMBL" id="JBHSFH010000007">
    <property type="protein sequence ID" value="MFC4495669.1"/>
    <property type="molecule type" value="Genomic_DNA"/>
</dbReference>
<dbReference type="PANTHER" id="PTHR30302">
    <property type="entry name" value="HYDROGENASE 1 MATURATION PROTEASE"/>
    <property type="match status" value="1"/>
</dbReference>
<evidence type="ECO:0000313" key="6">
    <source>
        <dbReference type="EMBL" id="MFC4495669.1"/>
    </source>
</evidence>
<feature type="region of interest" description="Disordered" evidence="5">
    <location>
        <begin position="166"/>
        <end position="188"/>
    </location>
</feature>
<reference evidence="7" key="1">
    <citation type="journal article" date="2019" name="Int. J. Syst. Evol. Microbiol.">
        <title>The Global Catalogue of Microorganisms (GCM) 10K type strain sequencing project: providing services to taxonomists for standard genome sequencing and annotation.</title>
        <authorList>
            <consortium name="The Broad Institute Genomics Platform"/>
            <consortium name="The Broad Institute Genome Sequencing Center for Infectious Disease"/>
            <person name="Wu L."/>
            <person name="Ma J."/>
        </authorList>
    </citation>
    <scope>NUCLEOTIDE SEQUENCE [LARGE SCALE GENOMIC DNA]</scope>
    <source>
        <strain evidence="7">CGMCC 4.7357</strain>
    </source>
</reference>
<dbReference type="Gene3D" id="3.40.50.1450">
    <property type="entry name" value="HybD-like"/>
    <property type="match status" value="1"/>
</dbReference>
<evidence type="ECO:0000256" key="2">
    <source>
        <dbReference type="ARBA" id="ARBA00022670"/>
    </source>
</evidence>
<dbReference type="PANTHER" id="PTHR30302:SF1">
    <property type="entry name" value="HYDROGENASE 2 MATURATION PROTEASE"/>
    <property type="match status" value="1"/>
</dbReference>
<evidence type="ECO:0000256" key="4">
    <source>
        <dbReference type="ARBA" id="ARBA00022801"/>
    </source>
</evidence>
<organism evidence="6 7">
    <name type="scientific">Streptomyces ovatisporus</name>
    <dbReference type="NCBI Taxonomy" id="1128682"/>
    <lineage>
        <taxon>Bacteria</taxon>
        <taxon>Bacillati</taxon>
        <taxon>Actinomycetota</taxon>
        <taxon>Actinomycetes</taxon>
        <taxon>Kitasatosporales</taxon>
        <taxon>Streptomycetaceae</taxon>
        <taxon>Streptomyces</taxon>
    </lineage>
</organism>
<dbReference type="InterPro" id="IPR023430">
    <property type="entry name" value="Pept_HybD-like_dom_sf"/>
</dbReference>
<keyword evidence="7" id="KW-1185">Reference proteome</keyword>
<evidence type="ECO:0000313" key="7">
    <source>
        <dbReference type="Proteomes" id="UP001595997"/>
    </source>
</evidence>
<keyword evidence="3" id="KW-0064">Aspartyl protease</keyword>
<dbReference type="Proteomes" id="UP001595997">
    <property type="component" value="Unassembled WGS sequence"/>
</dbReference>
<dbReference type="CDD" id="cd00518">
    <property type="entry name" value="H2MP"/>
    <property type="match status" value="1"/>
</dbReference>
<dbReference type="GO" id="GO:0006508">
    <property type="term" value="P:proteolysis"/>
    <property type="evidence" value="ECO:0007669"/>
    <property type="project" value="UniProtKB-KW"/>
</dbReference>
<dbReference type="Pfam" id="PF01750">
    <property type="entry name" value="HycI"/>
    <property type="match status" value="1"/>
</dbReference>
<dbReference type="SUPFAM" id="SSF53163">
    <property type="entry name" value="HybD-like"/>
    <property type="match status" value="1"/>
</dbReference>
<dbReference type="RefSeq" id="WP_386448849.1">
    <property type="nucleotide sequence ID" value="NZ_JBHSFH010000007.1"/>
</dbReference>
<evidence type="ECO:0000256" key="3">
    <source>
        <dbReference type="ARBA" id="ARBA00022750"/>
    </source>
</evidence>
<proteinExistence type="inferred from homology"/>
<comment type="similarity">
    <text evidence="1">Belongs to the peptidase A31 family.</text>
</comment>
<gene>
    <name evidence="6" type="ORF">ACFPA8_16190</name>
</gene>
<evidence type="ECO:0000256" key="1">
    <source>
        <dbReference type="ARBA" id="ARBA00006814"/>
    </source>
</evidence>
<keyword evidence="2 6" id="KW-0645">Protease</keyword>
<protein>
    <submittedName>
        <fullName evidence="6">Hydrogenase maturation protease</fullName>
    </submittedName>
</protein>
<accession>A0ABV9A9I2</accession>
<comment type="caution">
    <text evidence="6">The sequence shown here is derived from an EMBL/GenBank/DDBJ whole genome shotgun (WGS) entry which is preliminary data.</text>
</comment>